<sequence length="199" mass="22359">MDGWMDGLTAVSFLSVRDYCLNQHFLSYYPYFTWAVFFRDSLNIKGKSSTPSHYSSCFTLLGTRHSVIAGIYPQPKAELGTLPDRSPLVEMPALNDERGSFDFPLLLLPGFPKLSTPGGESSTRRLTDLLCTPLDAAPDCPGAFPLRMEQKTSYRRRSSDRSPENRQLGRDSSGYLHKCRSLSNLPGTWLFNNRTHGAR</sequence>
<dbReference type="Proteomes" id="UP001302126">
    <property type="component" value="Unassembled WGS sequence"/>
</dbReference>
<evidence type="ECO:0000256" key="1">
    <source>
        <dbReference type="SAM" id="MobiDB-lite"/>
    </source>
</evidence>
<keyword evidence="3" id="KW-1185">Reference proteome</keyword>
<evidence type="ECO:0000313" key="3">
    <source>
        <dbReference type="Proteomes" id="UP001302126"/>
    </source>
</evidence>
<reference evidence="2" key="2">
    <citation type="submission" date="2023-05" db="EMBL/GenBank/DDBJ databases">
        <authorList>
            <consortium name="Lawrence Berkeley National Laboratory"/>
            <person name="Steindorff A."/>
            <person name="Hensen N."/>
            <person name="Bonometti L."/>
            <person name="Westerberg I."/>
            <person name="Brannstrom I.O."/>
            <person name="Guillou S."/>
            <person name="Cros-Aarteil S."/>
            <person name="Calhoun S."/>
            <person name="Haridas S."/>
            <person name="Kuo A."/>
            <person name="Mondo S."/>
            <person name="Pangilinan J."/>
            <person name="Riley R."/>
            <person name="Labutti K."/>
            <person name="Andreopoulos B."/>
            <person name="Lipzen A."/>
            <person name="Chen C."/>
            <person name="Yanf M."/>
            <person name="Daum C."/>
            <person name="Ng V."/>
            <person name="Clum A."/>
            <person name="Ohm R."/>
            <person name="Martin F."/>
            <person name="Silar P."/>
            <person name="Natvig D."/>
            <person name="Lalanne C."/>
            <person name="Gautier V."/>
            <person name="Ament-Velasquez S.L."/>
            <person name="Kruys A."/>
            <person name="Hutchinson M.I."/>
            <person name="Powell A.J."/>
            <person name="Barry K."/>
            <person name="Miller A.N."/>
            <person name="Grigoriev I.V."/>
            <person name="Debuchy R."/>
            <person name="Gladieux P."/>
            <person name="Thoren M.H."/>
            <person name="Johannesson H."/>
        </authorList>
    </citation>
    <scope>NUCLEOTIDE SEQUENCE</scope>
    <source>
        <strain evidence="2">PSN309</strain>
    </source>
</reference>
<gene>
    <name evidence="2" type="ORF">QBC35DRAFT_222925</name>
</gene>
<feature type="region of interest" description="Disordered" evidence="1">
    <location>
        <begin position="142"/>
        <end position="173"/>
    </location>
</feature>
<accession>A0AAN7AMC9</accession>
<name>A0AAN7AMC9_9PEZI</name>
<dbReference type="AlphaFoldDB" id="A0AAN7AMC9"/>
<protein>
    <submittedName>
        <fullName evidence="2">Uncharacterized protein</fullName>
    </submittedName>
</protein>
<evidence type="ECO:0000313" key="2">
    <source>
        <dbReference type="EMBL" id="KAK4192428.1"/>
    </source>
</evidence>
<feature type="compositionally biased region" description="Basic and acidic residues" evidence="1">
    <location>
        <begin position="148"/>
        <end position="169"/>
    </location>
</feature>
<comment type="caution">
    <text evidence="2">The sequence shown here is derived from an EMBL/GenBank/DDBJ whole genome shotgun (WGS) entry which is preliminary data.</text>
</comment>
<dbReference type="EMBL" id="MU864354">
    <property type="protein sequence ID" value="KAK4192428.1"/>
    <property type="molecule type" value="Genomic_DNA"/>
</dbReference>
<organism evidence="2 3">
    <name type="scientific">Podospora australis</name>
    <dbReference type="NCBI Taxonomy" id="1536484"/>
    <lineage>
        <taxon>Eukaryota</taxon>
        <taxon>Fungi</taxon>
        <taxon>Dikarya</taxon>
        <taxon>Ascomycota</taxon>
        <taxon>Pezizomycotina</taxon>
        <taxon>Sordariomycetes</taxon>
        <taxon>Sordariomycetidae</taxon>
        <taxon>Sordariales</taxon>
        <taxon>Podosporaceae</taxon>
        <taxon>Podospora</taxon>
    </lineage>
</organism>
<reference evidence="2" key="1">
    <citation type="journal article" date="2023" name="Mol. Phylogenet. Evol.">
        <title>Genome-scale phylogeny and comparative genomics of the fungal order Sordariales.</title>
        <authorList>
            <person name="Hensen N."/>
            <person name="Bonometti L."/>
            <person name="Westerberg I."/>
            <person name="Brannstrom I.O."/>
            <person name="Guillou S."/>
            <person name="Cros-Aarteil S."/>
            <person name="Calhoun S."/>
            <person name="Haridas S."/>
            <person name="Kuo A."/>
            <person name="Mondo S."/>
            <person name="Pangilinan J."/>
            <person name="Riley R."/>
            <person name="LaButti K."/>
            <person name="Andreopoulos B."/>
            <person name="Lipzen A."/>
            <person name="Chen C."/>
            <person name="Yan M."/>
            <person name="Daum C."/>
            <person name="Ng V."/>
            <person name="Clum A."/>
            <person name="Steindorff A."/>
            <person name="Ohm R.A."/>
            <person name="Martin F."/>
            <person name="Silar P."/>
            <person name="Natvig D.O."/>
            <person name="Lalanne C."/>
            <person name="Gautier V."/>
            <person name="Ament-Velasquez S.L."/>
            <person name="Kruys A."/>
            <person name="Hutchinson M.I."/>
            <person name="Powell A.J."/>
            <person name="Barry K."/>
            <person name="Miller A.N."/>
            <person name="Grigoriev I.V."/>
            <person name="Debuchy R."/>
            <person name="Gladieux P."/>
            <person name="Hiltunen Thoren M."/>
            <person name="Johannesson H."/>
        </authorList>
    </citation>
    <scope>NUCLEOTIDE SEQUENCE</scope>
    <source>
        <strain evidence="2">PSN309</strain>
    </source>
</reference>
<proteinExistence type="predicted"/>